<reference evidence="1" key="1">
    <citation type="submission" date="2021-03" db="EMBL/GenBank/DDBJ databases">
        <title>A new species, PO-11, isolated from a karst cave deposit.</title>
        <authorList>
            <person name="Zhaoxiaoyong W."/>
        </authorList>
    </citation>
    <scope>NUCLEOTIDE SEQUENCE</scope>
    <source>
        <strain evidence="1">PO-11</strain>
    </source>
</reference>
<proteinExistence type="predicted"/>
<protein>
    <submittedName>
        <fullName evidence="1">Uncharacterized protein</fullName>
    </submittedName>
</protein>
<dbReference type="Proteomes" id="UP000664164">
    <property type="component" value="Unassembled WGS sequence"/>
</dbReference>
<gene>
    <name evidence="1" type="ORF">J1902_00410</name>
</gene>
<dbReference type="EMBL" id="JAFNLL010000002">
    <property type="protein sequence ID" value="MBO1266456.1"/>
    <property type="molecule type" value="Genomic_DNA"/>
</dbReference>
<name>A0A939HEI7_9MICC</name>
<accession>A0A939HEI7</accession>
<comment type="caution">
    <text evidence="1">The sequence shown here is derived from an EMBL/GenBank/DDBJ whole genome shotgun (WGS) entry which is preliminary data.</text>
</comment>
<dbReference type="RefSeq" id="WP_207614218.1">
    <property type="nucleotide sequence ID" value="NZ_JAFNLL010000002.1"/>
</dbReference>
<evidence type="ECO:0000313" key="2">
    <source>
        <dbReference type="Proteomes" id="UP000664164"/>
    </source>
</evidence>
<evidence type="ECO:0000313" key="1">
    <source>
        <dbReference type="EMBL" id="MBO1266456.1"/>
    </source>
</evidence>
<dbReference type="AlphaFoldDB" id="A0A939HEI7"/>
<keyword evidence="2" id="KW-1185">Reference proteome</keyword>
<organism evidence="1 2">
    <name type="scientific">Arthrobacter cavernae</name>
    <dbReference type="NCBI Taxonomy" id="2817681"/>
    <lineage>
        <taxon>Bacteria</taxon>
        <taxon>Bacillati</taxon>
        <taxon>Actinomycetota</taxon>
        <taxon>Actinomycetes</taxon>
        <taxon>Micrococcales</taxon>
        <taxon>Micrococcaceae</taxon>
        <taxon>Arthrobacter</taxon>
    </lineage>
</organism>
<sequence length="185" mass="20387">MNTRNIPPHDSYAAFLARLDAATASLSTRAGSLDRALTAVSLLLGPYQSAVRKWERRRVHVSEQLARHSGTPQTYTALSELHDVAVKMESMLRARTLRVTEKLSVIQGRRDAIDKSLLELEVSRVKLNSSRMLSQDRENLSRAFSELAGSTGAAATIPDLGLRSDLKEAREAVILAEALMEVKGY</sequence>